<evidence type="ECO:0000313" key="3">
    <source>
        <dbReference type="Proteomes" id="UP000006671"/>
    </source>
</evidence>
<dbReference type="InterPro" id="IPR044926">
    <property type="entry name" value="RGS_subdomain_2"/>
</dbReference>
<sequence>MNGLSGNGHEEPSLYEKLLSERETFNAILDFSRRSYSSEPVLCFDTIQNYRKSRRMTFRMKIANNILETFLSKNSPLELNIPKIDSLHNELLFLIKEKNETKIDELLEELRVHCLLDMNEMMTRMNSEYPEMFRKAKQEIYFSTINSAFSI</sequence>
<dbReference type="Pfam" id="PF00615">
    <property type="entry name" value="RGS"/>
    <property type="match status" value="1"/>
</dbReference>
<dbReference type="Gene3D" id="1.10.167.10">
    <property type="entry name" value="Regulator of G-protein Signalling 4, domain 2"/>
    <property type="match status" value="1"/>
</dbReference>
<feature type="domain" description="RGS" evidence="1">
    <location>
        <begin position="14"/>
        <end position="141"/>
    </location>
</feature>
<dbReference type="Proteomes" id="UP000006671">
    <property type="component" value="Unassembled WGS sequence"/>
</dbReference>
<dbReference type="RefSeq" id="XP_002681731.1">
    <property type="nucleotide sequence ID" value="XM_002681685.1"/>
</dbReference>
<dbReference type="EMBL" id="GG738849">
    <property type="protein sequence ID" value="EFC48987.1"/>
    <property type="molecule type" value="Genomic_DNA"/>
</dbReference>
<dbReference type="PROSITE" id="PS50132">
    <property type="entry name" value="RGS"/>
    <property type="match status" value="1"/>
</dbReference>
<protein>
    <submittedName>
        <fullName evidence="2">Predicted protein</fullName>
    </submittedName>
</protein>
<accession>D2V242</accession>
<name>D2V242_NAEGR</name>
<keyword evidence="3" id="KW-1185">Reference proteome</keyword>
<dbReference type="SUPFAM" id="SSF48097">
    <property type="entry name" value="Regulator of G-protein signaling, RGS"/>
    <property type="match status" value="1"/>
</dbReference>
<organism evidence="3">
    <name type="scientific">Naegleria gruberi</name>
    <name type="common">Amoeba</name>
    <dbReference type="NCBI Taxonomy" id="5762"/>
    <lineage>
        <taxon>Eukaryota</taxon>
        <taxon>Discoba</taxon>
        <taxon>Heterolobosea</taxon>
        <taxon>Tetramitia</taxon>
        <taxon>Eutetramitia</taxon>
        <taxon>Vahlkampfiidae</taxon>
        <taxon>Naegleria</taxon>
    </lineage>
</organism>
<dbReference type="AlphaFoldDB" id="D2V242"/>
<dbReference type="GeneID" id="8852586"/>
<evidence type="ECO:0000313" key="2">
    <source>
        <dbReference type="EMBL" id="EFC48987.1"/>
    </source>
</evidence>
<proteinExistence type="predicted"/>
<reference evidence="2 3" key="1">
    <citation type="journal article" date="2010" name="Cell">
        <title>The genome of Naegleria gruberi illuminates early eukaryotic versatility.</title>
        <authorList>
            <person name="Fritz-Laylin L.K."/>
            <person name="Prochnik S.E."/>
            <person name="Ginger M.L."/>
            <person name="Dacks J.B."/>
            <person name="Carpenter M.L."/>
            <person name="Field M.C."/>
            <person name="Kuo A."/>
            <person name="Paredez A."/>
            <person name="Chapman J."/>
            <person name="Pham J."/>
            <person name="Shu S."/>
            <person name="Neupane R."/>
            <person name="Cipriano M."/>
            <person name="Mancuso J."/>
            <person name="Tu H."/>
            <person name="Salamov A."/>
            <person name="Lindquist E."/>
            <person name="Shapiro H."/>
            <person name="Lucas S."/>
            <person name="Grigoriev I.V."/>
            <person name="Cande W.Z."/>
            <person name="Fulton C."/>
            <person name="Rokhsar D.S."/>
            <person name="Dawson S.C."/>
        </authorList>
    </citation>
    <scope>NUCLEOTIDE SEQUENCE [LARGE SCALE GENOMIC DNA]</scope>
    <source>
        <strain evidence="2 3">NEG-M</strain>
    </source>
</reference>
<dbReference type="InterPro" id="IPR036305">
    <property type="entry name" value="RGS_sf"/>
</dbReference>
<gene>
    <name evidence="2" type="ORF">NAEGRDRAFT_62871</name>
</gene>
<dbReference type="OMA" id="SEYPEMF"/>
<dbReference type="KEGG" id="ngr:NAEGRDRAFT_62871"/>
<dbReference type="OrthoDB" id="196547at2759"/>
<dbReference type="InParanoid" id="D2V242"/>
<dbReference type="VEuPathDB" id="AmoebaDB:NAEGRDRAFT_62871"/>
<evidence type="ECO:0000259" key="1">
    <source>
        <dbReference type="PROSITE" id="PS50132"/>
    </source>
</evidence>
<dbReference type="InterPro" id="IPR016137">
    <property type="entry name" value="RGS"/>
</dbReference>